<feature type="chain" id="PRO_5035223428" evidence="3">
    <location>
        <begin position="20"/>
        <end position="326"/>
    </location>
</feature>
<evidence type="ECO:0000256" key="3">
    <source>
        <dbReference type="SAM" id="SignalP"/>
    </source>
</evidence>
<feature type="transmembrane region" description="Helical" evidence="2">
    <location>
        <begin position="276"/>
        <end position="294"/>
    </location>
</feature>
<keyword evidence="2" id="KW-1133">Transmembrane helix</keyword>
<feature type="compositionally biased region" description="Basic and acidic residues" evidence="1">
    <location>
        <begin position="124"/>
        <end position="136"/>
    </location>
</feature>
<dbReference type="Proteomes" id="UP000748531">
    <property type="component" value="Unassembled WGS sequence"/>
</dbReference>
<comment type="caution">
    <text evidence="4">The sequence shown here is derived from an EMBL/GenBank/DDBJ whole genome shotgun (WGS) entry which is preliminary data.</text>
</comment>
<evidence type="ECO:0000256" key="1">
    <source>
        <dbReference type="SAM" id="MobiDB-lite"/>
    </source>
</evidence>
<feature type="signal peptide" evidence="3">
    <location>
        <begin position="1"/>
        <end position="19"/>
    </location>
</feature>
<name>A0A8J4TCS2_9TREM</name>
<protein>
    <submittedName>
        <fullName evidence="4">Uncharacterized protein</fullName>
    </submittedName>
</protein>
<keyword evidence="5" id="KW-1185">Reference proteome</keyword>
<feature type="region of interest" description="Disordered" evidence="1">
    <location>
        <begin position="104"/>
        <end position="197"/>
    </location>
</feature>
<feature type="compositionally biased region" description="Low complexity" evidence="1">
    <location>
        <begin position="137"/>
        <end position="182"/>
    </location>
</feature>
<reference evidence="4" key="1">
    <citation type="submission" date="2019-05" db="EMBL/GenBank/DDBJ databases">
        <title>Annotation for the trematode Paragonimus heterotremus.</title>
        <authorList>
            <person name="Choi Y.-J."/>
        </authorList>
    </citation>
    <scope>NUCLEOTIDE SEQUENCE</scope>
    <source>
        <strain evidence="4">LC</strain>
    </source>
</reference>
<sequence>MSQQVRLPTLCGLISVILALQFEESIFAVPVVQHEQQQPQQQQQQPQEPQQQPLPRGDVKIEANLKENVAVANPEEPGAQVLEANKKAAEPANENMIVQLMQEQRQAGDEQQQQLPPLPQPAQKNEDTKPDEKDSQENQQQQQQQQQQKQQQQPEQPVQPQQQNDQQKPPEQQLQPQPQPNEKAQHAPPPMLPSHDENVKEPVVDVIEFPKAEQDEAKRMENKDQGAPYVRGKNDLNNVPNDQQNVANVLDDKVEHYHRIANAENEDVFEVAGTPVEYFLVLICLVLIVFLLVWRKFWYTICINYGPKASRSENGLGRHKAGYKPL</sequence>
<feature type="compositionally biased region" description="Low complexity" evidence="1">
    <location>
        <begin position="35"/>
        <end position="53"/>
    </location>
</feature>
<gene>
    <name evidence="4" type="ORF">PHET_02916</name>
</gene>
<feature type="compositionally biased region" description="Low complexity" evidence="1">
    <location>
        <begin position="104"/>
        <end position="115"/>
    </location>
</feature>
<dbReference type="OrthoDB" id="6279282at2759"/>
<feature type="region of interest" description="Disordered" evidence="1">
    <location>
        <begin position="215"/>
        <end position="240"/>
    </location>
</feature>
<dbReference type="EMBL" id="LUCH01001036">
    <property type="protein sequence ID" value="KAF5403798.1"/>
    <property type="molecule type" value="Genomic_DNA"/>
</dbReference>
<keyword evidence="2" id="KW-0812">Transmembrane</keyword>
<feature type="compositionally biased region" description="Basic and acidic residues" evidence="1">
    <location>
        <begin position="215"/>
        <end position="224"/>
    </location>
</feature>
<evidence type="ECO:0000256" key="2">
    <source>
        <dbReference type="SAM" id="Phobius"/>
    </source>
</evidence>
<dbReference type="AlphaFoldDB" id="A0A8J4TCS2"/>
<keyword evidence="3" id="KW-0732">Signal</keyword>
<keyword evidence="2" id="KW-0472">Membrane</keyword>
<proteinExistence type="predicted"/>
<evidence type="ECO:0000313" key="4">
    <source>
        <dbReference type="EMBL" id="KAF5403798.1"/>
    </source>
</evidence>
<accession>A0A8J4TCS2</accession>
<evidence type="ECO:0000313" key="5">
    <source>
        <dbReference type="Proteomes" id="UP000748531"/>
    </source>
</evidence>
<organism evidence="4 5">
    <name type="scientific">Paragonimus heterotremus</name>
    <dbReference type="NCBI Taxonomy" id="100268"/>
    <lineage>
        <taxon>Eukaryota</taxon>
        <taxon>Metazoa</taxon>
        <taxon>Spiralia</taxon>
        <taxon>Lophotrochozoa</taxon>
        <taxon>Platyhelminthes</taxon>
        <taxon>Trematoda</taxon>
        <taxon>Digenea</taxon>
        <taxon>Plagiorchiida</taxon>
        <taxon>Troglotremata</taxon>
        <taxon>Troglotrematidae</taxon>
        <taxon>Paragonimus</taxon>
    </lineage>
</organism>
<feature type="region of interest" description="Disordered" evidence="1">
    <location>
        <begin position="35"/>
        <end position="64"/>
    </location>
</feature>